<feature type="binding site" evidence="8">
    <location>
        <position position="46"/>
    </location>
    <ligand>
        <name>substrate</name>
    </ligand>
</feature>
<keyword evidence="10" id="KW-1185">Reference proteome</keyword>
<evidence type="ECO:0000256" key="4">
    <source>
        <dbReference type="ARBA" id="ARBA00022741"/>
    </source>
</evidence>
<comment type="subcellular location">
    <subcellularLocation>
        <location evidence="8">Cytoplasm</location>
    </subcellularLocation>
</comment>
<dbReference type="CDD" id="cd03109">
    <property type="entry name" value="DTBS"/>
    <property type="match status" value="1"/>
</dbReference>
<dbReference type="Gene3D" id="3.40.50.300">
    <property type="entry name" value="P-loop containing nucleotide triphosphate hydrolases"/>
    <property type="match status" value="1"/>
</dbReference>
<dbReference type="FunFam" id="3.40.50.300:FF:000292">
    <property type="entry name" value="ATP-dependent dethiobiotin synthetase BioD"/>
    <property type="match status" value="1"/>
</dbReference>
<evidence type="ECO:0000256" key="1">
    <source>
        <dbReference type="ARBA" id="ARBA00022490"/>
    </source>
</evidence>
<feature type="active site" evidence="8">
    <location>
        <position position="42"/>
    </location>
</feature>
<organism evidence="9 10">
    <name type="scientific">Noviluteimonas gilva</name>
    <dbReference type="NCBI Taxonomy" id="2682097"/>
    <lineage>
        <taxon>Bacteria</taxon>
        <taxon>Pseudomonadati</taxon>
        <taxon>Pseudomonadota</taxon>
        <taxon>Gammaproteobacteria</taxon>
        <taxon>Lysobacterales</taxon>
        <taxon>Lysobacteraceae</taxon>
        <taxon>Noviluteimonas</taxon>
    </lineage>
</organism>
<dbReference type="EC" id="6.3.3.3" evidence="8"/>
<dbReference type="Pfam" id="PF13500">
    <property type="entry name" value="AAA_26"/>
    <property type="match status" value="1"/>
</dbReference>
<proteinExistence type="inferred from homology"/>
<feature type="binding site" evidence="8">
    <location>
        <position position="21"/>
    </location>
    <ligand>
        <name>Mg(2+)</name>
        <dbReference type="ChEBI" id="CHEBI:18420"/>
    </ligand>
</feature>
<comment type="pathway">
    <text evidence="8">Cofactor biosynthesis; biotin biosynthesis; biotin from 7,8-diaminononanoate: step 1/2.</text>
</comment>
<dbReference type="GO" id="GO:0005524">
    <property type="term" value="F:ATP binding"/>
    <property type="evidence" value="ECO:0007669"/>
    <property type="project" value="UniProtKB-UniRule"/>
</dbReference>
<comment type="caution">
    <text evidence="9">The sequence shown here is derived from an EMBL/GenBank/DDBJ whole genome shotgun (WGS) entry which is preliminary data.</text>
</comment>
<feature type="binding site" evidence="8">
    <location>
        <position position="59"/>
    </location>
    <ligand>
        <name>ATP</name>
        <dbReference type="ChEBI" id="CHEBI:30616"/>
    </ligand>
</feature>
<evidence type="ECO:0000256" key="7">
    <source>
        <dbReference type="ARBA" id="ARBA00022842"/>
    </source>
</evidence>
<sequence>MNVAAWTGLFVTGTDTGVGKTLASTTLLHAMRDVGTRALGMKPLASGCERIDGRWRNEDALALQRAGGIDVPYEDVNPFALEHPLAPELAARDAGIEVTLQPILDAHERLRAQADCVVVEGVGGWMAPLATDLMQADLVRALEIPVVLVVGLRLGCLNHAYLTARAIAADGCRLAGWIGTAIDPDMLRADDNLALLTARLPAPCWGVLPHVTVPVPSRMARHLQWPPLVP</sequence>
<evidence type="ECO:0000256" key="5">
    <source>
        <dbReference type="ARBA" id="ARBA00022756"/>
    </source>
</evidence>
<dbReference type="InterPro" id="IPR027417">
    <property type="entry name" value="P-loop_NTPase"/>
</dbReference>
<dbReference type="RefSeq" id="WP_331713324.1">
    <property type="nucleotide sequence ID" value="NZ_WOXT01000001.1"/>
</dbReference>
<comment type="cofactor">
    <cofactor evidence="8">
        <name>Mg(2+)</name>
        <dbReference type="ChEBI" id="CHEBI:18420"/>
    </cofactor>
</comment>
<dbReference type="PANTHER" id="PTHR43210">
    <property type="entry name" value="DETHIOBIOTIN SYNTHETASE"/>
    <property type="match status" value="1"/>
</dbReference>
<evidence type="ECO:0000256" key="3">
    <source>
        <dbReference type="ARBA" id="ARBA00022723"/>
    </source>
</evidence>
<keyword evidence="3 8" id="KW-0479">Metal-binding</keyword>
<keyword evidence="1 8" id="KW-0963">Cytoplasm</keyword>
<protein>
    <recommendedName>
        <fullName evidence="8">ATP-dependent dethiobiotin synthetase BioD</fullName>
        <ecNumber evidence="8">6.3.3.3</ecNumber>
    </recommendedName>
    <alternativeName>
        <fullName evidence="8">DTB synthetase</fullName>
        <shortName evidence="8">DTBS</shortName>
    </alternativeName>
    <alternativeName>
        <fullName evidence="8">Dethiobiotin synthase</fullName>
    </alternativeName>
</protein>
<dbReference type="GO" id="GO:0042803">
    <property type="term" value="F:protein homodimerization activity"/>
    <property type="evidence" value="ECO:0007669"/>
    <property type="project" value="UniProtKB-ARBA"/>
</dbReference>
<dbReference type="PANTHER" id="PTHR43210:SF5">
    <property type="entry name" value="DETHIOBIOTIN SYNTHETASE"/>
    <property type="match status" value="1"/>
</dbReference>
<dbReference type="NCBIfam" id="TIGR00347">
    <property type="entry name" value="bioD"/>
    <property type="match status" value="1"/>
</dbReference>
<dbReference type="PIRSF" id="PIRSF006755">
    <property type="entry name" value="DTB_synth"/>
    <property type="match status" value="1"/>
</dbReference>
<evidence type="ECO:0000256" key="2">
    <source>
        <dbReference type="ARBA" id="ARBA00022598"/>
    </source>
</evidence>
<dbReference type="EMBL" id="WOXT01000001">
    <property type="protein sequence ID" value="MUV12845.1"/>
    <property type="molecule type" value="Genomic_DNA"/>
</dbReference>
<evidence type="ECO:0000256" key="6">
    <source>
        <dbReference type="ARBA" id="ARBA00022840"/>
    </source>
</evidence>
<keyword evidence="2 8" id="KW-0436">Ligase</keyword>
<keyword evidence="5 8" id="KW-0093">Biotin biosynthesis</keyword>
<dbReference type="SUPFAM" id="SSF52540">
    <property type="entry name" value="P-loop containing nucleoside triphosphate hydrolases"/>
    <property type="match status" value="1"/>
</dbReference>
<dbReference type="AlphaFoldDB" id="A0A7C9LVN3"/>
<feature type="binding site" evidence="8">
    <location>
        <position position="120"/>
    </location>
    <ligand>
        <name>Mg(2+)</name>
        <dbReference type="ChEBI" id="CHEBI:18420"/>
    </ligand>
</feature>
<comment type="similarity">
    <text evidence="8">Belongs to the dethiobiotin synthetase family.</text>
</comment>
<dbReference type="GO" id="GO:0000287">
    <property type="term" value="F:magnesium ion binding"/>
    <property type="evidence" value="ECO:0007669"/>
    <property type="project" value="UniProtKB-UniRule"/>
</dbReference>
<comment type="caution">
    <text evidence="8">Lacks conserved residue(s) required for the propagation of feature annotation.</text>
</comment>
<keyword evidence="6 8" id="KW-0067">ATP-binding</keyword>
<evidence type="ECO:0000256" key="8">
    <source>
        <dbReference type="HAMAP-Rule" id="MF_00336"/>
    </source>
</evidence>
<feature type="binding site" evidence="8">
    <location>
        <begin position="120"/>
        <end position="123"/>
    </location>
    <ligand>
        <name>ATP</name>
        <dbReference type="ChEBI" id="CHEBI:30616"/>
    </ligand>
</feature>
<comment type="catalytic activity">
    <reaction evidence="8">
        <text>(7R,8S)-7,8-diammoniononanoate + CO2 + ATP = (4R,5S)-dethiobiotin + ADP + phosphate + 3 H(+)</text>
        <dbReference type="Rhea" id="RHEA:15805"/>
        <dbReference type="ChEBI" id="CHEBI:15378"/>
        <dbReference type="ChEBI" id="CHEBI:16526"/>
        <dbReference type="ChEBI" id="CHEBI:30616"/>
        <dbReference type="ChEBI" id="CHEBI:43474"/>
        <dbReference type="ChEBI" id="CHEBI:149469"/>
        <dbReference type="ChEBI" id="CHEBI:149473"/>
        <dbReference type="ChEBI" id="CHEBI:456216"/>
        <dbReference type="EC" id="6.3.3.3"/>
    </reaction>
</comment>
<dbReference type="GO" id="GO:0005829">
    <property type="term" value="C:cytosol"/>
    <property type="evidence" value="ECO:0007669"/>
    <property type="project" value="TreeGrafter"/>
</dbReference>
<feature type="binding site" evidence="8">
    <location>
        <begin position="209"/>
        <end position="211"/>
    </location>
    <ligand>
        <name>ATP</name>
        <dbReference type="ChEBI" id="CHEBI:30616"/>
    </ligand>
</feature>
<dbReference type="GO" id="GO:0004141">
    <property type="term" value="F:dethiobiotin synthase activity"/>
    <property type="evidence" value="ECO:0007669"/>
    <property type="project" value="UniProtKB-UniRule"/>
</dbReference>
<evidence type="ECO:0000313" key="9">
    <source>
        <dbReference type="EMBL" id="MUV12845.1"/>
    </source>
</evidence>
<dbReference type="UniPathway" id="UPA00078">
    <property type="reaction ID" value="UER00161"/>
</dbReference>
<comment type="subunit">
    <text evidence="8">Homodimer.</text>
</comment>
<gene>
    <name evidence="8 9" type="primary">bioD</name>
    <name evidence="9" type="ORF">GN331_01335</name>
</gene>
<dbReference type="Proteomes" id="UP000479692">
    <property type="component" value="Unassembled WGS sequence"/>
</dbReference>
<evidence type="ECO:0000313" key="10">
    <source>
        <dbReference type="Proteomes" id="UP000479692"/>
    </source>
</evidence>
<dbReference type="InterPro" id="IPR004472">
    <property type="entry name" value="DTB_synth_BioD"/>
</dbReference>
<keyword evidence="7 8" id="KW-0460">Magnesium</keyword>
<feature type="binding site" evidence="8">
    <location>
        <begin position="17"/>
        <end position="22"/>
    </location>
    <ligand>
        <name>ATP</name>
        <dbReference type="ChEBI" id="CHEBI:30616"/>
    </ligand>
</feature>
<reference evidence="9 10" key="1">
    <citation type="submission" date="2019-12" db="EMBL/GenBank/DDBJ databases">
        <authorList>
            <person name="Xu J."/>
        </authorList>
    </citation>
    <scope>NUCLEOTIDE SEQUENCE [LARGE SCALE GENOMIC DNA]</scope>
    <source>
        <strain evidence="9 10">HX-5-24</strain>
    </source>
</reference>
<name>A0A7C9LVN3_9GAMM</name>
<accession>A0A7C9LVN3</accession>
<dbReference type="GO" id="GO:0009102">
    <property type="term" value="P:biotin biosynthetic process"/>
    <property type="evidence" value="ECO:0007669"/>
    <property type="project" value="UniProtKB-UniRule"/>
</dbReference>
<keyword evidence="4 8" id="KW-0547">Nucleotide-binding</keyword>
<dbReference type="HAMAP" id="MF_00336">
    <property type="entry name" value="BioD"/>
    <property type="match status" value="1"/>
</dbReference>
<feature type="binding site" evidence="8">
    <location>
        <position position="59"/>
    </location>
    <ligand>
        <name>Mg(2+)</name>
        <dbReference type="ChEBI" id="CHEBI:18420"/>
    </ligand>
</feature>
<comment type="function">
    <text evidence="8">Catalyzes a mechanistically unusual reaction, the ATP-dependent insertion of CO2 between the N7 and N8 nitrogen atoms of 7,8-diaminopelargonic acid (DAPA, also called 7,8-diammoniononanoate) to form a ureido ring.</text>
</comment>